<evidence type="ECO:0000259" key="2">
    <source>
        <dbReference type="Pfam" id="PF04155"/>
    </source>
</evidence>
<organism evidence="3 4">
    <name type="scientific">Pristionchus entomophagus</name>
    <dbReference type="NCBI Taxonomy" id="358040"/>
    <lineage>
        <taxon>Eukaryota</taxon>
        <taxon>Metazoa</taxon>
        <taxon>Ecdysozoa</taxon>
        <taxon>Nematoda</taxon>
        <taxon>Chromadorea</taxon>
        <taxon>Rhabditida</taxon>
        <taxon>Rhabditina</taxon>
        <taxon>Diplogasteromorpha</taxon>
        <taxon>Diplogasteroidea</taxon>
        <taxon>Neodiplogasteridae</taxon>
        <taxon>Pristionchus</taxon>
    </lineage>
</organism>
<proteinExistence type="predicted"/>
<keyword evidence="4" id="KW-1185">Reference proteome</keyword>
<reference evidence="3" key="1">
    <citation type="submission" date="2023-10" db="EMBL/GenBank/DDBJ databases">
        <title>Genome assembly of Pristionchus species.</title>
        <authorList>
            <person name="Yoshida K."/>
            <person name="Sommer R.J."/>
        </authorList>
    </citation>
    <scope>NUCLEOTIDE SEQUENCE</scope>
    <source>
        <strain evidence="3">RS0144</strain>
    </source>
</reference>
<evidence type="ECO:0000313" key="3">
    <source>
        <dbReference type="EMBL" id="GMS87217.1"/>
    </source>
</evidence>
<evidence type="ECO:0000256" key="1">
    <source>
        <dbReference type="SAM" id="SignalP"/>
    </source>
</evidence>
<gene>
    <name evidence="3" type="ORF">PENTCL1PPCAC_9392</name>
</gene>
<feature type="signal peptide" evidence="1">
    <location>
        <begin position="1"/>
        <end position="16"/>
    </location>
</feature>
<comment type="caution">
    <text evidence="3">The sequence shown here is derived from an EMBL/GenBank/DDBJ whole genome shotgun (WGS) entry which is preliminary data.</text>
</comment>
<keyword evidence="1" id="KW-0732">Signal</keyword>
<feature type="chain" id="PRO_5043574035" description="Ground-like domain-containing protein" evidence="1">
    <location>
        <begin position="17"/>
        <end position="157"/>
    </location>
</feature>
<feature type="domain" description="Ground-like" evidence="2">
    <location>
        <begin position="78"/>
        <end position="148"/>
    </location>
</feature>
<dbReference type="Pfam" id="PF04155">
    <property type="entry name" value="Ground-like"/>
    <property type="match status" value="1"/>
</dbReference>
<feature type="non-terminal residue" evidence="3">
    <location>
        <position position="1"/>
    </location>
</feature>
<sequence>TRSLLFLSGLIYLVQSSVPFAPPMPCDCQCKRQCPSQTCPPVPPCLTSPIRPLKRSRLLAQRRWKRALPSDPMVLFIDTNCNSEQLRQIIIEKADKVTSISKRQIQTAAEEQLGGRYNVICARGDFSYITNTEVFCQQTVGDVTCYAFKQLNEVMRK</sequence>
<dbReference type="InterPro" id="IPR007284">
    <property type="entry name" value="Ground-like_dom"/>
</dbReference>
<dbReference type="Proteomes" id="UP001432027">
    <property type="component" value="Unassembled WGS sequence"/>
</dbReference>
<protein>
    <recommendedName>
        <fullName evidence="2">Ground-like domain-containing protein</fullName>
    </recommendedName>
</protein>
<evidence type="ECO:0000313" key="4">
    <source>
        <dbReference type="Proteomes" id="UP001432027"/>
    </source>
</evidence>
<dbReference type="AlphaFoldDB" id="A0AAV5SWS0"/>
<accession>A0AAV5SWS0</accession>
<name>A0AAV5SWS0_9BILA</name>
<dbReference type="EMBL" id="BTSX01000003">
    <property type="protein sequence ID" value="GMS87217.1"/>
    <property type="molecule type" value="Genomic_DNA"/>
</dbReference>